<keyword evidence="4" id="KW-0560">Oxidoreductase</keyword>
<dbReference type="PANTHER" id="PTHR47356">
    <property type="entry name" value="FAD-DEPENDENT MONOOXYGENASE ASQG-RELATED"/>
    <property type="match status" value="1"/>
</dbReference>
<dbReference type="OrthoDB" id="10029326at2759"/>
<feature type="domain" description="FAD-binding" evidence="6">
    <location>
        <begin position="324"/>
        <end position="379"/>
    </location>
</feature>
<dbReference type="InterPro" id="IPR050562">
    <property type="entry name" value="FAD_mOase_fung"/>
</dbReference>
<sequence length="492" mass="55470">MSPHHHDLDSDDDEGVTPSFFLDMDSSLGVGGENMHIIISGAGLAGLMLANLFEIANISYEIVERCKDLNPYGKSTCCAVMSLNASILPVFEQLGLHEDLKKISYPASSFKFYNGNMRKLAEYVAEDDKERDGYDRIVFSRTLLHELLLRKIPARKLHLGKKFKMLSQSDEGVAIKCTDKTEYYGDILIGADGAHSGVRQNLYWQMAQQGLLPEVDQRTLTKGYTCLLGVTESLDPVLFPGVEGPMSSGSVMISDNSPYTWSVFTIPENKICWNVVIQLTAAESEEEQFRSSEWSVEASEKMLQEIADFPTPFGKLGTIVAATHRDMISRVFLEDILHETWNHERTILVGDSCHKLLPSAGQGAVTALQDAVVLANCLYELPPHPTYEEIMVTLKDFRDQRFQHVKTQYIASQLSAKIQMGHTWSEKILRHIVFNYMPRWIQKRHLVRDMAYVPQVSFLPQIPKRGTGPVLPQKPSKRYQEEKAKQQNAGLQ</sequence>
<accession>A0A9P6QJU8</accession>
<evidence type="ECO:0000259" key="6">
    <source>
        <dbReference type="Pfam" id="PF01494"/>
    </source>
</evidence>
<dbReference type="SUPFAM" id="SSF51905">
    <property type="entry name" value="FAD/NAD(P)-binding domain"/>
    <property type="match status" value="1"/>
</dbReference>
<protein>
    <recommendedName>
        <fullName evidence="6">FAD-binding domain-containing protein</fullName>
    </recommendedName>
</protein>
<proteinExistence type="inferred from homology"/>
<feature type="region of interest" description="Disordered" evidence="5">
    <location>
        <begin position="464"/>
        <end position="492"/>
    </location>
</feature>
<dbReference type="PRINTS" id="PR00420">
    <property type="entry name" value="RNGMNOXGNASE"/>
</dbReference>
<dbReference type="Proteomes" id="UP000726737">
    <property type="component" value="Unassembled WGS sequence"/>
</dbReference>
<dbReference type="AlphaFoldDB" id="A0A9P6QJU8"/>
<dbReference type="Pfam" id="PF01494">
    <property type="entry name" value="FAD_binding_3"/>
    <property type="match status" value="2"/>
</dbReference>
<evidence type="ECO:0000313" key="8">
    <source>
        <dbReference type="Proteomes" id="UP000726737"/>
    </source>
</evidence>
<dbReference type="InterPro" id="IPR002938">
    <property type="entry name" value="FAD-bd"/>
</dbReference>
<dbReference type="InterPro" id="IPR036188">
    <property type="entry name" value="FAD/NAD-bd_sf"/>
</dbReference>
<dbReference type="EMBL" id="JAAAJA010000004">
    <property type="protein sequence ID" value="KAG0267426.1"/>
    <property type="molecule type" value="Genomic_DNA"/>
</dbReference>
<name>A0A9P6QJU8_9FUNG</name>
<dbReference type="Gene3D" id="3.50.50.60">
    <property type="entry name" value="FAD/NAD(P)-binding domain"/>
    <property type="match status" value="1"/>
</dbReference>
<dbReference type="PANTHER" id="PTHR47356:SF2">
    <property type="entry name" value="FAD-BINDING DOMAIN-CONTAINING PROTEIN-RELATED"/>
    <property type="match status" value="1"/>
</dbReference>
<evidence type="ECO:0000256" key="5">
    <source>
        <dbReference type="SAM" id="MobiDB-lite"/>
    </source>
</evidence>
<feature type="domain" description="FAD-binding" evidence="6">
    <location>
        <begin position="36"/>
        <end position="209"/>
    </location>
</feature>
<keyword evidence="2" id="KW-0285">Flavoprotein</keyword>
<gene>
    <name evidence="7" type="ORF">BG011_005711</name>
</gene>
<comment type="similarity">
    <text evidence="1">Belongs to the paxM FAD-dependent monooxygenase family.</text>
</comment>
<evidence type="ECO:0000256" key="1">
    <source>
        <dbReference type="ARBA" id="ARBA00007992"/>
    </source>
</evidence>
<evidence type="ECO:0000313" key="7">
    <source>
        <dbReference type="EMBL" id="KAG0267426.1"/>
    </source>
</evidence>
<dbReference type="GO" id="GO:0004497">
    <property type="term" value="F:monooxygenase activity"/>
    <property type="evidence" value="ECO:0007669"/>
    <property type="project" value="InterPro"/>
</dbReference>
<evidence type="ECO:0000256" key="4">
    <source>
        <dbReference type="ARBA" id="ARBA00023002"/>
    </source>
</evidence>
<reference evidence="7" key="1">
    <citation type="journal article" date="2020" name="Fungal Divers.">
        <title>Resolving the Mortierellaceae phylogeny through synthesis of multi-gene phylogenetics and phylogenomics.</title>
        <authorList>
            <person name="Vandepol N."/>
            <person name="Liber J."/>
            <person name="Desiro A."/>
            <person name="Na H."/>
            <person name="Kennedy M."/>
            <person name="Barry K."/>
            <person name="Grigoriev I.V."/>
            <person name="Miller A.N."/>
            <person name="O'Donnell K."/>
            <person name="Stajich J.E."/>
            <person name="Bonito G."/>
        </authorList>
    </citation>
    <scope>NUCLEOTIDE SEQUENCE</scope>
    <source>
        <strain evidence="7">KOD948</strain>
    </source>
</reference>
<keyword evidence="3" id="KW-0274">FAD</keyword>
<comment type="caution">
    <text evidence="7">The sequence shown here is derived from an EMBL/GenBank/DDBJ whole genome shotgun (WGS) entry which is preliminary data.</text>
</comment>
<dbReference type="GO" id="GO:0071949">
    <property type="term" value="F:FAD binding"/>
    <property type="evidence" value="ECO:0007669"/>
    <property type="project" value="InterPro"/>
</dbReference>
<organism evidence="7 8">
    <name type="scientific">Mortierella polycephala</name>
    <dbReference type="NCBI Taxonomy" id="41804"/>
    <lineage>
        <taxon>Eukaryota</taxon>
        <taxon>Fungi</taxon>
        <taxon>Fungi incertae sedis</taxon>
        <taxon>Mucoromycota</taxon>
        <taxon>Mortierellomycotina</taxon>
        <taxon>Mortierellomycetes</taxon>
        <taxon>Mortierellales</taxon>
        <taxon>Mortierellaceae</taxon>
        <taxon>Mortierella</taxon>
    </lineage>
</organism>
<keyword evidence="8" id="KW-1185">Reference proteome</keyword>
<evidence type="ECO:0000256" key="3">
    <source>
        <dbReference type="ARBA" id="ARBA00022827"/>
    </source>
</evidence>
<evidence type="ECO:0000256" key="2">
    <source>
        <dbReference type="ARBA" id="ARBA00022630"/>
    </source>
</evidence>